<organism evidence="1">
    <name type="scientific">Tanacetum cinerariifolium</name>
    <name type="common">Dalmatian daisy</name>
    <name type="synonym">Chrysanthemum cinerariifolium</name>
    <dbReference type="NCBI Taxonomy" id="118510"/>
    <lineage>
        <taxon>Eukaryota</taxon>
        <taxon>Viridiplantae</taxon>
        <taxon>Streptophyta</taxon>
        <taxon>Embryophyta</taxon>
        <taxon>Tracheophyta</taxon>
        <taxon>Spermatophyta</taxon>
        <taxon>Magnoliopsida</taxon>
        <taxon>eudicotyledons</taxon>
        <taxon>Gunneridae</taxon>
        <taxon>Pentapetalae</taxon>
        <taxon>asterids</taxon>
        <taxon>campanulids</taxon>
        <taxon>Asterales</taxon>
        <taxon>Asteraceae</taxon>
        <taxon>Asteroideae</taxon>
        <taxon>Anthemideae</taxon>
        <taxon>Anthemidinae</taxon>
        <taxon>Tanacetum</taxon>
    </lineage>
</organism>
<accession>A0A699TXB8</accession>
<dbReference type="AlphaFoldDB" id="A0A699TXB8"/>
<protein>
    <submittedName>
        <fullName evidence="1">Uncharacterized protein</fullName>
    </submittedName>
</protein>
<feature type="non-terminal residue" evidence="1">
    <location>
        <position position="1"/>
    </location>
</feature>
<dbReference type="EMBL" id="BKCJ011274472">
    <property type="protein sequence ID" value="GFD13736.1"/>
    <property type="molecule type" value="Genomic_DNA"/>
</dbReference>
<evidence type="ECO:0000313" key="1">
    <source>
        <dbReference type="EMBL" id="GFD13736.1"/>
    </source>
</evidence>
<reference evidence="1" key="1">
    <citation type="journal article" date="2019" name="Sci. Rep.">
        <title>Draft genome of Tanacetum cinerariifolium, the natural source of mosquito coil.</title>
        <authorList>
            <person name="Yamashiro T."/>
            <person name="Shiraishi A."/>
            <person name="Satake H."/>
            <person name="Nakayama K."/>
        </authorList>
    </citation>
    <scope>NUCLEOTIDE SEQUENCE</scope>
</reference>
<sequence>LDDVTHAERRLDLQMQPALLRAGQDERALALMGFHQPRRLKLGDRLAYHRATDAVLAHDLAFGRQLFAGCDRTHQNALAEVGDQIGRQVVLAALGNRSFRGLHD</sequence>
<comment type="caution">
    <text evidence="1">The sequence shown here is derived from an EMBL/GenBank/DDBJ whole genome shotgun (WGS) entry which is preliminary data.</text>
</comment>
<name>A0A699TXB8_TANCI</name>
<gene>
    <name evidence="1" type="ORF">Tci_885705</name>
</gene>
<proteinExistence type="predicted"/>